<protein>
    <submittedName>
        <fullName evidence="1">UPF0175 family protein</fullName>
    </submittedName>
</protein>
<dbReference type="Proteomes" id="UP000600139">
    <property type="component" value="Unassembled WGS sequence"/>
</dbReference>
<gene>
    <name evidence="1" type="ORF">JIN84_09195</name>
</gene>
<dbReference type="Pfam" id="PF03683">
    <property type="entry name" value="UPF0175"/>
    <property type="match status" value="1"/>
</dbReference>
<evidence type="ECO:0000313" key="2">
    <source>
        <dbReference type="Proteomes" id="UP000600139"/>
    </source>
</evidence>
<dbReference type="RefSeq" id="WP_200350748.1">
    <property type="nucleotide sequence ID" value="NZ_BAABHZ010000008.1"/>
</dbReference>
<accession>A0A934R3J2</accession>
<dbReference type="AlphaFoldDB" id="A0A934R3J2"/>
<evidence type="ECO:0000313" key="1">
    <source>
        <dbReference type="EMBL" id="MBK1815792.1"/>
    </source>
</evidence>
<comment type="caution">
    <text evidence="1">The sequence shown here is derived from an EMBL/GenBank/DDBJ whole genome shotgun (WGS) entry which is preliminary data.</text>
</comment>
<keyword evidence="2" id="KW-1185">Reference proteome</keyword>
<dbReference type="EMBL" id="JAENIK010000009">
    <property type="protein sequence ID" value="MBK1815792.1"/>
    <property type="molecule type" value="Genomic_DNA"/>
</dbReference>
<name>A0A934R3J2_9BACT</name>
<reference evidence="1" key="1">
    <citation type="submission" date="2021-01" db="EMBL/GenBank/DDBJ databases">
        <title>Modified the classification status of verrucomicrobia.</title>
        <authorList>
            <person name="Feng X."/>
        </authorList>
    </citation>
    <scope>NUCLEOTIDE SEQUENCE</scope>
    <source>
        <strain evidence="1">JCM 18052</strain>
    </source>
</reference>
<proteinExistence type="predicted"/>
<organism evidence="1 2">
    <name type="scientific">Luteolibacter yonseiensis</name>
    <dbReference type="NCBI Taxonomy" id="1144680"/>
    <lineage>
        <taxon>Bacteria</taxon>
        <taxon>Pseudomonadati</taxon>
        <taxon>Verrucomicrobiota</taxon>
        <taxon>Verrucomicrobiia</taxon>
        <taxon>Verrucomicrobiales</taxon>
        <taxon>Verrucomicrobiaceae</taxon>
        <taxon>Luteolibacter</taxon>
    </lineage>
</organism>
<dbReference type="InterPro" id="IPR005368">
    <property type="entry name" value="UPF0175"/>
</dbReference>
<sequence length="81" mass="8729">MSATVEIPVPDSLLLHSKDLASLQLRSRFLLAMKFFELGELSSGQAAEMCGLTRVGFLFEAGKLGLPVAELSDDELVAEFA</sequence>